<keyword evidence="3" id="KW-1185">Reference proteome</keyword>
<dbReference type="PANTHER" id="PTHR10953:SF194">
    <property type="entry name" value="MOLYBDOPTERIN-SYNTHASE ADENYLYLTRANSFERASE"/>
    <property type="match status" value="1"/>
</dbReference>
<accession>A0ABS5T640</accession>
<feature type="domain" description="THIF-type NAD/FAD binding fold" evidence="1">
    <location>
        <begin position="12"/>
        <end position="246"/>
    </location>
</feature>
<dbReference type="InterPro" id="IPR045886">
    <property type="entry name" value="ThiF/MoeB/HesA"/>
</dbReference>
<evidence type="ECO:0000259" key="1">
    <source>
        <dbReference type="Pfam" id="PF00899"/>
    </source>
</evidence>
<name>A0ABS5T640_9GAMM</name>
<dbReference type="InterPro" id="IPR035985">
    <property type="entry name" value="Ubiquitin-activating_enz"/>
</dbReference>
<evidence type="ECO:0000313" key="2">
    <source>
        <dbReference type="EMBL" id="MBT0726990.1"/>
    </source>
</evidence>
<proteinExistence type="predicted"/>
<dbReference type="Gene3D" id="3.40.50.720">
    <property type="entry name" value="NAD(P)-binding Rossmann-like Domain"/>
    <property type="match status" value="1"/>
</dbReference>
<evidence type="ECO:0000313" key="3">
    <source>
        <dbReference type="Proteomes" id="UP000786875"/>
    </source>
</evidence>
<dbReference type="Proteomes" id="UP000786875">
    <property type="component" value="Unassembled WGS sequence"/>
</dbReference>
<comment type="caution">
    <text evidence="2">The sequence shown here is derived from an EMBL/GenBank/DDBJ whole genome shotgun (WGS) entry which is preliminary data.</text>
</comment>
<gene>
    <name evidence="2" type="primary">moeB</name>
    <name evidence="2" type="ORF">HGT73_06250</name>
</gene>
<dbReference type="CDD" id="cd00757">
    <property type="entry name" value="ThiF_MoeB_HesA_family"/>
    <property type="match status" value="1"/>
</dbReference>
<dbReference type="Pfam" id="PF00899">
    <property type="entry name" value="ThiF"/>
    <property type="match status" value="1"/>
</dbReference>
<keyword evidence="2" id="KW-0808">Transferase</keyword>
<dbReference type="GO" id="GO:0016779">
    <property type="term" value="F:nucleotidyltransferase activity"/>
    <property type="evidence" value="ECO:0007669"/>
    <property type="project" value="UniProtKB-KW"/>
</dbReference>
<organism evidence="2 3">
    <name type="scientific">Rosenbergiella australiborealis</name>
    <dbReference type="NCBI Taxonomy" id="1544696"/>
    <lineage>
        <taxon>Bacteria</taxon>
        <taxon>Pseudomonadati</taxon>
        <taxon>Pseudomonadota</taxon>
        <taxon>Gammaproteobacteria</taxon>
        <taxon>Enterobacterales</taxon>
        <taxon>Erwiniaceae</taxon>
        <taxon>Rosenbergiella</taxon>
    </lineage>
</organism>
<protein>
    <submittedName>
        <fullName evidence="2">Molybdopterin-synthase adenylyltransferase MoeB</fullName>
    </submittedName>
</protein>
<dbReference type="PANTHER" id="PTHR10953">
    <property type="entry name" value="UBIQUITIN-ACTIVATING ENZYME E1"/>
    <property type="match status" value="1"/>
</dbReference>
<dbReference type="SUPFAM" id="SSF69572">
    <property type="entry name" value="Activating enzymes of the ubiquitin-like proteins"/>
    <property type="match status" value="1"/>
</dbReference>
<dbReference type="NCBIfam" id="NF004281">
    <property type="entry name" value="PRK05690.1"/>
    <property type="match status" value="1"/>
</dbReference>
<dbReference type="EMBL" id="JABBFO010000004">
    <property type="protein sequence ID" value="MBT0726990.1"/>
    <property type="molecule type" value="Genomic_DNA"/>
</dbReference>
<dbReference type="RefSeq" id="WP_214212805.1">
    <property type="nucleotide sequence ID" value="NZ_JABBFO010000004.1"/>
</dbReference>
<sequence>MMAFSDNALLRYDRQITLKDFDIEKQQRLADAKVMIIGVGGLGCAVATYLASSGVGQLTLVDPDTVSLSNLPRQILFSESDCGKAKVDVARQQLALRNSACQYLTLQAYVDDSIIWQQRFIQQDIIIDCTDHLLSRQQINRLCFTTAIPLISAGAIRMEGYVMSFTWQQNEPCYECLSHLFGESTGSCVENGVMAPLTGVVGSLQAMEALRYLTNYGCRTPGQFLLYDAMNFSFTTLKVRQNPNCKICAQPQSKD</sequence>
<dbReference type="InterPro" id="IPR000594">
    <property type="entry name" value="ThiF_NAD_FAD-bd"/>
</dbReference>
<keyword evidence="2" id="KW-0548">Nucleotidyltransferase</keyword>
<reference evidence="2 3" key="1">
    <citation type="submission" date="2020-04" db="EMBL/GenBank/DDBJ databases">
        <title>Genome sequencing of Rosenbergiella species.</title>
        <authorList>
            <person name="Alvarez-Perez S."/>
            <person name="Lievens B."/>
        </authorList>
    </citation>
    <scope>NUCLEOTIDE SEQUENCE [LARGE SCALE GENOMIC DNA]</scope>
    <source>
        <strain evidence="2 3">CdVSA20.1</strain>
    </source>
</reference>